<dbReference type="OrthoDB" id="9989286at2"/>
<evidence type="ECO:0000313" key="3">
    <source>
        <dbReference type="Proteomes" id="UP000318313"/>
    </source>
</evidence>
<dbReference type="EMBL" id="CP037452">
    <property type="protein sequence ID" value="QDV52496.1"/>
    <property type="molecule type" value="Genomic_DNA"/>
</dbReference>
<accession>A0A518IHC5</accession>
<dbReference type="PROSITE" id="PS51257">
    <property type="entry name" value="PROKAR_LIPOPROTEIN"/>
    <property type="match status" value="1"/>
</dbReference>
<proteinExistence type="predicted"/>
<feature type="coiled-coil region" evidence="1">
    <location>
        <begin position="155"/>
        <end position="189"/>
    </location>
</feature>
<keyword evidence="3" id="KW-1185">Reference proteome</keyword>
<evidence type="ECO:0000256" key="1">
    <source>
        <dbReference type="SAM" id="Coils"/>
    </source>
</evidence>
<reference evidence="2 3" key="1">
    <citation type="submission" date="2019-03" db="EMBL/GenBank/DDBJ databases">
        <title>Deep-cultivation of Planctomycetes and their phenomic and genomic characterization uncovers novel biology.</title>
        <authorList>
            <person name="Wiegand S."/>
            <person name="Jogler M."/>
            <person name="Boedeker C."/>
            <person name="Pinto D."/>
            <person name="Vollmers J."/>
            <person name="Rivas-Marin E."/>
            <person name="Kohn T."/>
            <person name="Peeters S.H."/>
            <person name="Heuer A."/>
            <person name="Rast P."/>
            <person name="Oberbeckmann S."/>
            <person name="Bunk B."/>
            <person name="Jeske O."/>
            <person name="Meyerdierks A."/>
            <person name="Storesund J.E."/>
            <person name="Kallscheuer N."/>
            <person name="Luecker S."/>
            <person name="Lage O.M."/>
            <person name="Pohl T."/>
            <person name="Merkel B.J."/>
            <person name="Hornburger P."/>
            <person name="Mueller R.-W."/>
            <person name="Bruemmer F."/>
            <person name="Labrenz M."/>
            <person name="Spormann A.M."/>
            <person name="Op den Camp H."/>
            <person name="Overmann J."/>
            <person name="Amann R."/>
            <person name="Jetten M.S.M."/>
            <person name="Mascher T."/>
            <person name="Medema M.H."/>
            <person name="Devos D.P."/>
            <person name="Kaster A.-K."/>
            <person name="Ovreas L."/>
            <person name="Rohde M."/>
            <person name="Galperin M.Y."/>
            <person name="Jogler C."/>
        </authorList>
    </citation>
    <scope>NUCLEOTIDE SEQUENCE [LARGE SCALE GENOMIC DNA]</scope>
    <source>
        <strain evidence="2 3">Enr17</strain>
    </source>
</reference>
<gene>
    <name evidence="2" type="ORF">Enr17x_45590</name>
</gene>
<organism evidence="2 3">
    <name type="scientific">Gimesia fumaroli</name>
    <dbReference type="NCBI Taxonomy" id="2527976"/>
    <lineage>
        <taxon>Bacteria</taxon>
        <taxon>Pseudomonadati</taxon>
        <taxon>Planctomycetota</taxon>
        <taxon>Planctomycetia</taxon>
        <taxon>Planctomycetales</taxon>
        <taxon>Planctomycetaceae</taxon>
        <taxon>Gimesia</taxon>
    </lineage>
</organism>
<feature type="coiled-coil region" evidence="1">
    <location>
        <begin position="80"/>
        <end position="118"/>
    </location>
</feature>
<sequence length="199" mass="23993">MKSTLATVFIVLFVACILKFDSPVSPQARANAQTPENDAQDPLFNAIERFMEKKADREQHFDSPEPELLLAERPHEAEHRRREEERHREAMREREHQLQQHKHRVENMLVAARHLEEAGMHEMAHQIHREAKEQEHRLHEQIVRGRHHEHHPPAHQEHHELLHQLRNEVRELKQEVRELREIVVDKHREPEIKEEQLLR</sequence>
<name>A0A518IHC5_9PLAN</name>
<dbReference type="RefSeq" id="WP_145311813.1">
    <property type="nucleotide sequence ID" value="NZ_CP037452.1"/>
</dbReference>
<protein>
    <submittedName>
        <fullName evidence="2">Uncharacterized protein</fullName>
    </submittedName>
</protein>
<keyword evidence="1" id="KW-0175">Coiled coil</keyword>
<dbReference type="Proteomes" id="UP000318313">
    <property type="component" value="Chromosome"/>
</dbReference>
<dbReference type="AlphaFoldDB" id="A0A518IHC5"/>
<evidence type="ECO:0000313" key="2">
    <source>
        <dbReference type="EMBL" id="QDV52496.1"/>
    </source>
</evidence>
<dbReference type="KEGG" id="gfm:Enr17x_45590"/>